<dbReference type="PANTHER" id="PTHR42748">
    <property type="entry name" value="NITROGEN METABOLITE REPRESSION PROTEIN NMRA FAMILY MEMBER"/>
    <property type="match status" value="1"/>
</dbReference>
<dbReference type="Proteomes" id="UP000830671">
    <property type="component" value="Chromosome 2"/>
</dbReference>
<accession>A0A9Q8WCB4</accession>
<dbReference type="KEGG" id="clup:CLUP02_02873"/>
<dbReference type="EMBL" id="CP019474">
    <property type="protein sequence ID" value="UQC77405.1"/>
    <property type="molecule type" value="Genomic_DNA"/>
</dbReference>
<reference evidence="4" key="1">
    <citation type="journal article" date="2021" name="Mol. Plant Microbe Interact.">
        <title>Complete Genome Sequence of the Plant-Pathogenic Fungus Colletotrichum lupini.</title>
        <authorList>
            <person name="Baroncelli R."/>
            <person name="Pensec F."/>
            <person name="Da Lio D."/>
            <person name="Boufleur T."/>
            <person name="Vicente I."/>
            <person name="Sarrocco S."/>
            <person name="Picot A."/>
            <person name="Baraldi E."/>
            <person name="Sukno S."/>
            <person name="Thon M."/>
            <person name="Le Floch G."/>
        </authorList>
    </citation>
    <scope>NUCLEOTIDE SEQUENCE</scope>
    <source>
        <strain evidence="4">IMI 504893</strain>
    </source>
</reference>
<dbReference type="AlphaFoldDB" id="A0A9Q8WCB4"/>
<evidence type="ECO:0000256" key="1">
    <source>
        <dbReference type="ARBA" id="ARBA00006328"/>
    </source>
</evidence>
<dbReference type="RefSeq" id="XP_049139044.1">
    <property type="nucleotide sequence ID" value="XM_049281901.1"/>
</dbReference>
<gene>
    <name evidence="4" type="ORF">CLUP02_02873</name>
</gene>
<dbReference type="GeneID" id="73336911"/>
<protein>
    <submittedName>
        <fullName evidence="4">NmrA-like family protein</fullName>
    </submittedName>
</protein>
<evidence type="ECO:0000313" key="4">
    <source>
        <dbReference type="EMBL" id="UQC77405.1"/>
    </source>
</evidence>
<keyword evidence="5" id="KW-1185">Reference proteome</keyword>
<sequence length="624" mass="68224">MARAILVCGATGKQGGAVINHLVEQNADFEILAVTRDATSGSAQRLLKKSSKVHLVQGNLADPTALFKTAQDVASSPIWGVFSVQVPMGFGQGGGGELGQGKALVDASLKAGVKFFVYTSVERHGADNATNVPHFAHKHEIEQHLFNKSKGTDMEWAVLRPVAFMDNLTDNLFGRVFTTSWRMAVKEKPLQLIAVSDIGYFGAEAFLHPEKYKGRGVSLAGDDLTIEQFAVVFKRNTGNELPGTYRVLCWLIMTMVKDFGYMFKWFHDVGYDVDIAALRKEYPGLKDFETWLKAESEPTRQTQTENTSCIFNMSKLLTIFGATGNQGGSVVRAALADAVLSKEYRIRGITRDVSKPAAQALASKGVEVVSADMNSKTSLAEAIKGSHTVFFMTTPNFTGGASEEQAHGKNVADVAAETGVKHLIYSSLLHVTETTNGRLKHVVHFDDKAEVERYIRAKGIPSSFVLPGYFMSNFSALQMIRKGEDGVYNLAYPVSDKAKFPLIDTESDIGKYVVAAIRNESTLLGKQILAAEDYYTPTRTVAEFEQVTGKTARFVPVDAATYKSFFAGPMAAMADEMLENHLFIDEPGYYAGKDLKESQELLAGVGLKATTWKEFLEANKAAFP</sequence>
<organism evidence="4 5">
    <name type="scientific">Colletotrichum lupini</name>
    <dbReference type="NCBI Taxonomy" id="145971"/>
    <lineage>
        <taxon>Eukaryota</taxon>
        <taxon>Fungi</taxon>
        <taxon>Dikarya</taxon>
        <taxon>Ascomycota</taxon>
        <taxon>Pezizomycotina</taxon>
        <taxon>Sordariomycetes</taxon>
        <taxon>Hypocreomycetidae</taxon>
        <taxon>Glomerellales</taxon>
        <taxon>Glomerellaceae</taxon>
        <taxon>Colletotrichum</taxon>
        <taxon>Colletotrichum acutatum species complex</taxon>
    </lineage>
</organism>
<keyword evidence="2" id="KW-0521">NADP</keyword>
<dbReference type="InterPro" id="IPR051164">
    <property type="entry name" value="NmrA-like_oxidored"/>
</dbReference>
<dbReference type="Pfam" id="PF05368">
    <property type="entry name" value="NmrA"/>
    <property type="match status" value="2"/>
</dbReference>
<comment type="similarity">
    <text evidence="1">Belongs to the NmrA-type oxidoreductase family.</text>
</comment>
<feature type="domain" description="NmrA-like" evidence="3">
    <location>
        <begin position="3"/>
        <end position="290"/>
    </location>
</feature>
<evidence type="ECO:0000256" key="2">
    <source>
        <dbReference type="ARBA" id="ARBA00022857"/>
    </source>
</evidence>
<evidence type="ECO:0000259" key="3">
    <source>
        <dbReference type="Pfam" id="PF05368"/>
    </source>
</evidence>
<evidence type="ECO:0000313" key="5">
    <source>
        <dbReference type="Proteomes" id="UP000830671"/>
    </source>
</evidence>
<proteinExistence type="inferred from homology"/>
<dbReference type="Gene3D" id="3.40.50.720">
    <property type="entry name" value="NAD(P)-binding Rossmann-like Domain"/>
    <property type="match status" value="2"/>
</dbReference>
<dbReference type="CDD" id="cd05251">
    <property type="entry name" value="NmrA_like_SDR_a"/>
    <property type="match status" value="1"/>
</dbReference>
<dbReference type="InterPro" id="IPR008030">
    <property type="entry name" value="NmrA-like"/>
</dbReference>
<name>A0A9Q8WCB4_9PEZI</name>
<dbReference type="Gene3D" id="3.90.25.10">
    <property type="entry name" value="UDP-galactose 4-epimerase, domain 1"/>
    <property type="match status" value="2"/>
</dbReference>
<feature type="domain" description="NmrA-like" evidence="3">
    <location>
        <begin position="313"/>
        <end position="616"/>
    </location>
</feature>
<dbReference type="SUPFAM" id="SSF51735">
    <property type="entry name" value="NAD(P)-binding Rossmann-fold domains"/>
    <property type="match status" value="2"/>
</dbReference>
<dbReference type="InterPro" id="IPR036291">
    <property type="entry name" value="NAD(P)-bd_dom_sf"/>
</dbReference>
<dbReference type="GO" id="GO:0005634">
    <property type="term" value="C:nucleus"/>
    <property type="evidence" value="ECO:0007669"/>
    <property type="project" value="TreeGrafter"/>
</dbReference>
<dbReference type="PANTHER" id="PTHR42748:SF31">
    <property type="entry name" value="NMRA-LIKE DOMAIN-CONTAINING PROTEIN-RELATED"/>
    <property type="match status" value="1"/>
</dbReference>